<sequence length="445" mass="47295">MTTPAGRVGGSVLRRLGGRHRELGYCWAIGWCGLAALAVFCVALPVRLLGGDPERGPLRAVRTLAVTYRRVNYRRLPGHRGGTAIPSPYLADRPPHEDPANRRDLLFLALEPWVALVLLLVPSAMAWYGLFGLLAPGVAALFDRHRGLFDGPVLSRPAVGIPGGLLLYYAALRLSGPACRLHADRWLPVLLGPAPSVAAEVAAEAERRRLAERVAELTETRLAAVDSREAELRRIERDLHDGAQARLVAMGLALGALETLMETDPERARELVRQTRESSARALTELRALVRGIHPPVLAERGLVDALRALALDAPLAAEVDAGGLPGRPEGPIEAALYFAVAELLTNAARHGDATHARVELAHTGEVLRCTVWDDGSGGAHEEDGPVLGAGGSGLRGIRRRLSAFDGTLGIDSPDGGPTLVTMELPCVLSSRKTSSSSGRGSAPS</sequence>
<dbReference type="EC" id="2.7.13.3" evidence="2"/>
<feature type="transmembrane region" description="Helical" evidence="9">
    <location>
        <begin position="23"/>
        <end position="46"/>
    </location>
</feature>
<feature type="transmembrane region" description="Helical" evidence="9">
    <location>
        <begin position="113"/>
        <end position="141"/>
    </location>
</feature>
<keyword evidence="9" id="KW-1133">Transmembrane helix</keyword>
<evidence type="ECO:0000256" key="3">
    <source>
        <dbReference type="ARBA" id="ARBA00022553"/>
    </source>
</evidence>
<dbReference type="CDD" id="cd16917">
    <property type="entry name" value="HATPase_UhpB-NarQ-NarX-like"/>
    <property type="match status" value="1"/>
</dbReference>
<feature type="domain" description="Histidine kinase/HSP90-like ATPase" evidence="10">
    <location>
        <begin position="332"/>
        <end position="429"/>
    </location>
</feature>
<comment type="catalytic activity">
    <reaction evidence="1">
        <text>ATP + protein L-histidine = ADP + protein N-phospho-L-histidine.</text>
        <dbReference type="EC" id="2.7.13.3"/>
    </reaction>
</comment>
<dbReference type="InterPro" id="IPR036890">
    <property type="entry name" value="HATPase_C_sf"/>
</dbReference>
<dbReference type="InterPro" id="IPR050482">
    <property type="entry name" value="Sensor_HK_TwoCompSys"/>
</dbReference>
<dbReference type="InterPro" id="IPR011712">
    <property type="entry name" value="Sig_transdc_His_kin_sub3_dim/P"/>
</dbReference>
<comment type="caution">
    <text evidence="11">The sequence shown here is derived from an EMBL/GenBank/DDBJ whole genome shotgun (WGS) entry which is preliminary data.</text>
</comment>
<evidence type="ECO:0000256" key="6">
    <source>
        <dbReference type="ARBA" id="ARBA00022777"/>
    </source>
</evidence>
<name>A0A1S2QQR4_9ACTN</name>
<dbReference type="Gene3D" id="1.20.5.1930">
    <property type="match status" value="1"/>
</dbReference>
<proteinExistence type="predicted"/>
<evidence type="ECO:0000259" key="10">
    <source>
        <dbReference type="SMART" id="SM00387"/>
    </source>
</evidence>
<dbReference type="EMBL" id="MLYO01000008">
    <property type="protein sequence ID" value="OIK07971.1"/>
    <property type="molecule type" value="Genomic_DNA"/>
</dbReference>
<evidence type="ECO:0000256" key="7">
    <source>
        <dbReference type="ARBA" id="ARBA00022840"/>
    </source>
</evidence>
<keyword evidence="6 11" id="KW-0418">Kinase</keyword>
<keyword evidence="9" id="KW-0472">Membrane</keyword>
<dbReference type="RefSeq" id="WP_071378846.1">
    <property type="nucleotide sequence ID" value="NZ_MLYO01000008.1"/>
</dbReference>
<dbReference type="GO" id="GO:0000155">
    <property type="term" value="F:phosphorelay sensor kinase activity"/>
    <property type="evidence" value="ECO:0007669"/>
    <property type="project" value="InterPro"/>
</dbReference>
<keyword evidence="3" id="KW-0597">Phosphoprotein</keyword>
<dbReference type="Pfam" id="PF07730">
    <property type="entry name" value="HisKA_3"/>
    <property type="match status" value="1"/>
</dbReference>
<keyword evidence="8" id="KW-0902">Two-component regulatory system</keyword>
<dbReference type="GO" id="GO:0046983">
    <property type="term" value="F:protein dimerization activity"/>
    <property type="evidence" value="ECO:0007669"/>
    <property type="project" value="InterPro"/>
</dbReference>
<keyword evidence="5" id="KW-0547">Nucleotide-binding</keyword>
<dbReference type="PANTHER" id="PTHR24421">
    <property type="entry name" value="NITRATE/NITRITE SENSOR PROTEIN NARX-RELATED"/>
    <property type="match status" value="1"/>
</dbReference>
<accession>A0A1S2QQR4</accession>
<dbReference type="SMART" id="SM00387">
    <property type="entry name" value="HATPase_c"/>
    <property type="match status" value="1"/>
</dbReference>
<gene>
    <name evidence="11" type="ORF">BIV23_01415</name>
</gene>
<keyword evidence="12" id="KW-1185">Reference proteome</keyword>
<dbReference type="Proteomes" id="UP000179642">
    <property type="component" value="Unassembled WGS sequence"/>
</dbReference>
<dbReference type="Pfam" id="PF02518">
    <property type="entry name" value="HATPase_c"/>
    <property type="match status" value="1"/>
</dbReference>
<evidence type="ECO:0000313" key="11">
    <source>
        <dbReference type="EMBL" id="OIK07971.1"/>
    </source>
</evidence>
<protein>
    <recommendedName>
        <fullName evidence="2">histidine kinase</fullName>
        <ecNumber evidence="2">2.7.13.3</ecNumber>
    </recommendedName>
</protein>
<dbReference type="SUPFAM" id="SSF55874">
    <property type="entry name" value="ATPase domain of HSP90 chaperone/DNA topoisomerase II/histidine kinase"/>
    <property type="match status" value="1"/>
</dbReference>
<dbReference type="AlphaFoldDB" id="A0A1S2QQR4"/>
<evidence type="ECO:0000256" key="1">
    <source>
        <dbReference type="ARBA" id="ARBA00000085"/>
    </source>
</evidence>
<evidence type="ECO:0000256" key="9">
    <source>
        <dbReference type="SAM" id="Phobius"/>
    </source>
</evidence>
<evidence type="ECO:0000256" key="4">
    <source>
        <dbReference type="ARBA" id="ARBA00022679"/>
    </source>
</evidence>
<reference evidence="11 12" key="1">
    <citation type="submission" date="2016-10" db="EMBL/GenBank/DDBJ databases">
        <title>Genome sequence of Streptomyces sp. MUSC 1.</title>
        <authorList>
            <person name="Lee L.-H."/>
            <person name="Ser H.-L."/>
            <person name="Law J.W.-F."/>
        </authorList>
    </citation>
    <scope>NUCLEOTIDE SEQUENCE [LARGE SCALE GENOMIC DNA]</scope>
    <source>
        <strain evidence="11 12">MUSC 1</strain>
    </source>
</reference>
<dbReference type="PANTHER" id="PTHR24421:SF10">
    <property type="entry name" value="NITRATE_NITRITE SENSOR PROTEIN NARQ"/>
    <property type="match status" value="1"/>
</dbReference>
<evidence type="ECO:0000256" key="8">
    <source>
        <dbReference type="ARBA" id="ARBA00023012"/>
    </source>
</evidence>
<dbReference type="OrthoDB" id="5242012at2"/>
<keyword evidence="7" id="KW-0067">ATP-binding</keyword>
<evidence type="ECO:0000313" key="12">
    <source>
        <dbReference type="Proteomes" id="UP000179642"/>
    </source>
</evidence>
<dbReference type="GO" id="GO:0005524">
    <property type="term" value="F:ATP binding"/>
    <property type="evidence" value="ECO:0007669"/>
    <property type="project" value="UniProtKB-KW"/>
</dbReference>
<dbReference type="GO" id="GO:0016020">
    <property type="term" value="C:membrane"/>
    <property type="evidence" value="ECO:0007669"/>
    <property type="project" value="InterPro"/>
</dbReference>
<dbReference type="InterPro" id="IPR003594">
    <property type="entry name" value="HATPase_dom"/>
</dbReference>
<organism evidence="11 12">
    <name type="scientific">Streptomyces monashensis</name>
    <dbReference type="NCBI Taxonomy" id="1678012"/>
    <lineage>
        <taxon>Bacteria</taxon>
        <taxon>Bacillati</taxon>
        <taxon>Actinomycetota</taxon>
        <taxon>Actinomycetes</taxon>
        <taxon>Kitasatosporales</taxon>
        <taxon>Streptomycetaceae</taxon>
        <taxon>Streptomyces</taxon>
    </lineage>
</organism>
<keyword evidence="4" id="KW-0808">Transferase</keyword>
<evidence type="ECO:0000256" key="5">
    <source>
        <dbReference type="ARBA" id="ARBA00022741"/>
    </source>
</evidence>
<evidence type="ECO:0000256" key="2">
    <source>
        <dbReference type="ARBA" id="ARBA00012438"/>
    </source>
</evidence>
<dbReference type="Gene3D" id="3.30.565.10">
    <property type="entry name" value="Histidine kinase-like ATPase, C-terminal domain"/>
    <property type="match status" value="1"/>
</dbReference>
<keyword evidence="9" id="KW-0812">Transmembrane</keyword>